<dbReference type="RefSeq" id="WP_136516508.1">
    <property type="nucleotide sequence ID" value="NZ_JBHSKV010000010.1"/>
</dbReference>
<feature type="transmembrane region" description="Helical" evidence="1">
    <location>
        <begin position="12"/>
        <end position="28"/>
    </location>
</feature>
<evidence type="ECO:0000256" key="1">
    <source>
        <dbReference type="SAM" id="Phobius"/>
    </source>
</evidence>
<name>A0ABD5QRF3_9EURY</name>
<dbReference type="AlphaFoldDB" id="A0ABD5QRF3"/>
<dbReference type="Proteomes" id="UP001596145">
    <property type="component" value="Unassembled WGS sequence"/>
</dbReference>
<keyword evidence="1" id="KW-0472">Membrane</keyword>
<evidence type="ECO:0000313" key="3">
    <source>
        <dbReference type="Proteomes" id="UP001596145"/>
    </source>
</evidence>
<proteinExistence type="predicted"/>
<feature type="transmembrane region" description="Helical" evidence="1">
    <location>
        <begin position="35"/>
        <end position="55"/>
    </location>
</feature>
<keyword evidence="3" id="KW-1185">Reference proteome</keyword>
<sequence>MNKELSGNQLTGGMVGLIVAGLIIYPLVSGQIEMWSIYAIIIGVLLIIVSAVVFFSDSTPQEDHFYNRGGGV</sequence>
<keyword evidence="1" id="KW-1133">Transmembrane helix</keyword>
<comment type="caution">
    <text evidence="2">The sequence shown here is derived from an EMBL/GenBank/DDBJ whole genome shotgun (WGS) entry which is preliminary data.</text>
</comment>
<organism evidence="2 3">
    <name type="scientific">Halorubrum glutamatedens</name>
    <dbReference type="NCBI Taxonomy" id="2707018"/>
    <lineage>
        <taxon>Archaea</taxon>
        <taxon>Methanobacteriati</taxon>
        <taxon>Methanobacteriota</taxon>
        <taxon>Stenosarchaea group</taxon>
        <taxon>Halobacteria</taxon>
        <taxon>Halobacteriales</taxon>
        <taxon>Haloferacaceae</taxon>
        <taxon>Halorubrum</taxon>
    </lineage>
</organism>
<evidence type="ECO:0000313" key="2">
    <source>
        <dbReference type="EMBL" id="MFC5134703.1"/>
    </source>
</evidence>
<gene>
    <name evidence="2" type="ORF">ACFPJA_08205</name>
</gene>
<reference evidence="2 3" key="1">
    <citation type="journal article" date="2019" name="Int. J. Syst. Evol. Microbiol.">
        <title>The Global Catalogue of Microorganisms (GCM) 10K type strain sequencing project: providing services to taxonomists for standard genome sequencing and annotation.</title>
        <authorList>
            <consortium name="The Broad Institute Genomics Platform"/>
            <consortium name="The Broad Institute Genome Sequencing Center for Infectious Disease"/>
            <person name="Wu L."/>
            <person name="Ma J."/>
        </authorList>
    </citation>
    <scope>NUCLEOTIDE SEQUENCE [LARGE SCALE GENOMIC DNA]</scope>
    <source>
        <strain evidence="2 3">CGMCC 1.16026</strain>
    </source>
</reference>
<protein>
    <submittedName>
        <fullName evidence="2">Uncharacterized protein</fullName>
    </submittedName>
</protein>
<accession>A0ABD5QRF3</accession>
<keyword evidence="1" id="KW-0812">Transmembrane</keyword>
<dbReference type="EMBL" id="JBHSKV010000010">
    <property type="protein sequence ID" value="MFC5134703.1"/>
    <property type="molecule type" value="Genomic_DNA"/>
</dbReference>